<evidence type="ECO:0000256" key="8">
    <source>
        <dbReference type="ARBA" id="ARBA00039168"/>
    </source>
</evidence>
<keyword evidence="5 10" id="KW-1133">Transmembrane helix</keyword>
<dbReference type="Proteomes" id="UP001460202">
    <property type="component" value="Unassembled WGS sequence"/>
</dbReference>
<feature type="transmembrane region" description="Helical" evidence="10">
    <location>
        <begin position="91"/>
        <end position="110"/>
    </location>
</feature>
<dbReference type="EMBL" id="JBBMFL010000008">
    <property type="protein sequence ID" value="MEQ2544892.1"/>
    <property type="molecule type" value="Genomic_DNA"/>
</dbReference>
<protein>
    <recommendedName>
        <fullName evidence="8">Guanidinium exporter</fullName>
    </recommendedName>
</protein>
<evidence type="ECO:0000256" key="3">
    <source>
        <dbReference type="ARBA" id="ARBA00022475"/>
    </source>
</evidence>
<comment type="subcellular location">
    <subcellularLocation>
        <location evidence="1 9">Cell membrane</location>
        <topology evidence="1 9">Multi-pass membrane protein</topology>
    </subcellularLocation>
</comment>
<evidence type="ECO:0000256" key="2">
    <source>
        <dbReference type="ARBA" id="ARBA00022448"/>
    </source>
</evidence>
<evidence type="ECO:0000256" key="4">
    <source>
        <dbReference type="ARBA" id="ARBA00022692"/>
    </source>
</evidence>
<feature type="transmembrane region" description="Helical" evidence="10">
    <location>
        <begin position="66"/>
        <end position="85"/>
    </location>
</feature>
<evidence type="ECO:0000256" key="9">
    <source>
        <dbReference type="RuleBase" id="RU003942"/>
    </source>
</evidence>
<dbReference type="PANTHER" id="PTHR30561">
    <property type="entry name" value="SMR FAMILY PROTON-DEPENDENT DRUG EFFLUX TRANSPORTER SUGE"/>
    <property type="match status" value="1"/>
</dbReference>
<dbReference type="InterPro" id="IPR045324">
    <property type="entry name" value="Small_multidrug_res"/>
</dbReference>
<dbReference type="Pfam" id="PF00893">
    <property type="entry name" value="Multi_Drug_Res"/>
    <property type="match status" value="1"/>
</dbReference>
<accession>A0ABV1GWX2</accession>
<evidence type="ECO:0000313" key="12">
    <source>
        <dbReference type="Proteomes" id="UP001460202"/>
    </source>
</evidence>
<evidence type="ECO:0000256" key="6">
    <source>
        <dbReference type="ARBA" id="ARBA00023136"/>
    </source>
</evidence>
<evidence type="ECO:0000256" key="10">
    <source>
        <dbReference type="SAM" id="Phobius"/>
    </source>
</evidence>
<evidence type="ECO:0000256" key="7">
    <source>
        <dbReference type="ARBA" id="ARBA00038151"/>
    </source>
</evidence>
<dbReference type="SUPFAM" id="SSF103481">
    <property type="entry name" value="Multidrug resistance efflux transporter EmrE"/>
    <property type="match status" value="1"/>
</dbReference>
<sequence length="111" mass="12456">MNPFPMAWLYLILAGLCEVGWPLGFKLANLNPRYHLLFLVLAVVSMGMSGWLLYIAQKMIPMGTAYMIWTGIGGVGTVILGIVFFHDAVTFWRMFFLSLVFIGIVGLKMVH</sequence>
<dbReference type="InterPro" id="IPR037185">
    <property type="entry name" value="EmrE-like"/>
</dbReference>
<keyword evidence="3" id="KW-1003">Cell membrane</keyword>
<keyword evidence="2" id="KW-0813">Transport</keyword>
<evidence type="ECO:0000256" key="5">
    <source>
        <dbReference type="ARBA" id="ARBA00022989"/>
    </source>
</evidence>
<dbReference type="PANTHER" id="PTHR30561:SF0">
    <property type="entry name" value="GUANIDINIUM EXPORTER"/>
    <property type="match status" value="1"/>
</dbReference>
<keyword evidence="12" id="KW-1185">Reference proteome</keyword>
<keyword evidence="6 10" id="KW-0472">Membrane</keyword>
<reference evidence="11 12" key="1">
    <citation type="submission" date="2024-03" db="EMBL/GenBank/DDBJ databases">
        <title>Human intestinal bacterial collection.</title>
        <authorList>
            <person name="Pauvert C."/>
            <person name="Hitch T.C.A."/>
            <person name="Clavel T."/>
        </authorList>
    </citation>
    <scope>NUCLEOTIDE SEQUENCE [LARGE SCALE GENOMIC DNA]</scope>
    <source>
        <strain evidence="11 12">CLA-KB-H122</strain>
    </source>
</reference>
<dbReference type="Gene3D" id="1.10.3730.20">
    <property type="match status" value="1"/>
</dbReference>
<feature type="transmembrane region" description="Helical" evidence="10">
    <location>
        <begin position="34"/>
        <end position="54"/>
    </location>
</feature>
<evidence type="ECO:0000313" key="11">
    <source>
        <dbReference type="EMBL" id="MEQ2544892.1"/>
    </source>
</evidence>
<evidence type="ECO:0000256" key="1">
    <source>
        <dbReference type="ARBA" id="ARBA00004651"/>
    </source>
</evidence>
<gene>
    <name evidence="11" type="ORF">WMO46_08035</name>
</gene>
<feature type="transmembrane region" description="Helical" evidence="10">
    <location>
        <begin position="7"/>
        <end position="28"/>
    </location>
</feature>
<proteinExistence type="inferred from homology"/>
<comment type="similarity">
    <text evidence="7">Belongs to the drug/metabolite transporter (DMT) superfamily. Small multidrug resistance (SMR) (TC 2.A.7.1) family. Gdx/SugE subfamily.</text>
</comment>
<organism evidence="11 12">
    <name type="scientific">Alistipes intestinihominis</name>
    <dbReference type="NCBI Taxonomy" id="3133172"/>
    <lineage>
        <taxon>Bacteria</taxon>
        <taxon>Pseudomonadati</taxon>
        <taxon>Bacteroidota</taxon>
        <taxon>Bacteroidia</taxon>
        <taxon>Bacteroidales</taxon>
        <taxon>Rikenellaceae</taxon>
        <taxon>Alistipes</taxon>
    </lineage>
</organism>
<keyword evidence="4 9" id="KW-0812">Transmembrane</keyword>
<dbReference type="InterPro" id="IPR000390">
    <property type="entry name" value="Small_drug/metabolite_transptr"/>
</dbReference>
<dbReference type="RefSeq" id="WP_349094209.1">
    <property type="nucleotide sequence ID" value="NZ_JBBMFL010000008.1"/>
</dbReference>
<name>A0ABV1GWX2_9BACT</name>
<comment type="caution">
    <text evidence="11">The sequence shown here is derived from an EMBL/GenBank/DDBJ whole genome shotgun (WGS) entry which is preliminary data.</text>
</comment>